<proteinExistence type="predicted"/>
<dbReference type="PANTHER" id="PTHR47396">
    <property type="entry name" value="TYPE I RESTRICTION ENZYME ECOKI R PROTEIN"/>
    <property type="match status" value="1"/>
</dbReference>
<feature type="region of interest" description="Disordered" evidence="2">
    <location>
        <begin position="24"/>
        <end position="48"/>
    </location>
</feature>
<dbReference type="InterPro" id="IPR006935">
    <property type="entry name" value="Helicase/UvrB_N"/>
</dbReference>
<dbReference type="Proteomes" id="UP000799766">
    <property type="component" value="Unassembled WGS sequence"/>
</dbReference>
<feature type="compositionally biased region" description="Polar residues" evidence="2">
    <location>
        <begin position="25"/>
        <end position="41"/>
    </location>
</feature>
<feature type="domain" description="Helicase ATP-binding" evidence="3">
    <location>
        <begin position="70"/>
        <end position="233"/>
    </location>
</feature>
<dbReference type="InterPro" id="IPR001650">
    <property type="entry name" value="Helicase_C-like"/>
</dbReference>
<organism evidence="5 6">
    <name type="scientific">Lineolata rhizophorae</name>
    <dbReference type="NCBI Taxonomy" id="578093"/>
    <lineage>
        <taxon>Eukaryota</taxon>
        <taxon>Fungi</taxon>
        <taxon>Dikarya</taxon>
        <taxon>Ascomycota</taxon>
        <taxon>Pezizomycotina</taxon>
        <taxon>Dothideomycetes</taxon>
        <taxon>Dothideomycetes incertae sedis</taxon>
        <taxon>Lineolatales</taxon>
        <taxon>Lineolataceae</taxon>
        <taxon>Lineolata</taxon>
    </lineage>
</organism>
<dbReference type="SMART" id="SM00487">
    <property type="entry name" value="DEXDc"/>
    <property type="match status" value="1"/>
</dbReference>
<gene>
    <name evidence="5" type="ORF">BDY21DRAFT_394483</name>
</gene>
<feature type="region of interest" description="Disordered" evidence="2">
    <location>
        <begin position="446"/>
        <end position="469"/>
    </location>
</feature>
<name>A0A6A6NXW2_9PEZI</name>
<evidence type="ECO:0000256" key="1">
    <source>
        <dbReference type="ARBA" id="ARBA00022806"/>
    </source>
</evidence>
<evidence type="ECO:0000313" key="6">
    <source>
        <dbReference type="Proteomes" id="UP000799766"/>
    </source>
</evidence>
<dbReference type="CDD" id="cd18799">
    <property type="entry name" value="SF2_C_EcoAI-like"/>
    <property type="match status" value="1"/>
</dbReference>
<dbReference type="GO" id="GO:0016787">
    <property type="term" value="F:hydrolase activity"/>
    <property type="evidence" value="ECO:0007669"/>
    <property type="project" value="UniProtKB-KW"/>
</dbReference>
<dbReference type="InterPro" id="IPR050742">
    <property type="entry name" value="Helicase_Restrict-Modif_Enz"/>
</dbReference>
<dbReference type="PANTHER" id="PTHR47396:SF1">
    <property type="entry name" value="ATP-DEPENDENT HELICASE IRC3-RELATED"/>
    <property type="match status" value="1"/>
</dbReference>
<dbReference type="SUPFAM" id="SSF52540">
    <property type="entry name" value="P-loop containing nucleoside triphosphate hydrolases"/>
    <property type="match status" value="1"/>
</dbReference>
<keyword evidence="1" id="KW-0067">ATP-binding</keyword>
<dbReference type="GO" id="GO:0000403">
    <property type="term" value="F:Y-form DNA binding"/>
    <property type="evidence" value="ECO:0007669"/>
    <property type="project" value="TreeGrafter"/>
</dbReference>
<dbReference type="GO" id="GO:0036121">
    <property type="term" value="F:double-stranded DNA helicase activity"/>
    <property type="evidence" value="ECO:0007669"/>
    <property type="project" value="TreeGrafter"/>
</dbReference>
<dbReference type="GO" id="GO:0005524">
    <property type="term" value="F:ATP binding"/>
    <property type="evidence" value="ECO:0007669"/>
    <property type="project" value="InterPro"/>
</dbReference>
<evidence type="ECO:0000256" key="2">
    <source>
        <dbReference type="SAM" id="MobiDB-lite"/>
    </source>
</evidence>
<keyword evidence="1" id="KW-0547">Nucleotide-binding</keyword>
<sequence length="672" mass="72869">MLPGFGRLAARCIRTSYPRLRTPRRYSSLTSVSPAQSSNNAHPIKNLAPEQKSTVQLRGYQEECIQSVLSHLEMGHKRLGISLATGSGKTVIFTQLVDRIDPPTPKATQTLILVHRRELVEQAARHCMSAYPSKTVEIEMAGSHASGSADITVASVQSITSRDRIEKFDPARFKLVLVDEAHHIVASQYLQVLDHFGLRRAKESGPALVGVSATFSRFDGLKLGAAIDHIVYHRDYVDMIGEKWLSDAIFTTVETKADLSRVKPAPTGDFQTRSLSSAVNTAAANEITVRAWLARAAPPARKSTLVFCVDIQHVHDLAGAFRAQGVDARHVTSRTDKAARAERLAGFRAGAFPVLLNCGVFAEGTDVPNVDCVVLARPTRSRNLLVQMIGRGLRLCPGKRDCHVIDMVASLEAGVVTTPSLFGLDPDEVLEKETVGAMVDEMRRRRGGEGGAAEDGGADGGASLGAGAAPPTAREITFTDYDSVADLIADTSGERYIRSISRLAWVQVDSDRFVLSNNTGSYIVISKDDDGGGDARSKGDGAAGPAAFAVTPYMRPRVVARARGFEAAVRGADTFALATFARALVGAGQAWRRRPATAAQLRFLNRFQHVDERLGERDVSKGAAVDMITKLKHGARGRWGKMRAGRRRVERAERRGRELKGREVVRVGPVDR</sequence>
<keyword evidence="5" id="KW-0378">Hydrolase</keyword>
<feature type="compositionally biased region" description="Gly residues" evidence="2">
    <location>
        <begin position="449"/>
        <end position="464"/>
    </location>
</feature>
<dbReference type="GO" id="GO:0005759">
    <property type="term" value="C:mitochondrial matrix"/>
    <property type="evidence" value="ECO:0007669"/>
    <property type="project" value="TreeGrafter"/>
</dbReference>
<keyword evidence="6" id="KW-1185">Reference proteome</keyword>
<accession>A0A6A6NXW2</accession>
<dbReference type="InterPro" id="IPR027417">
    <property type="entry name" value="P-loop_NTPase"/>
</dbReference>
<dbReference type="GO" id="GO:0032042">
    <property type="term" value="P:mitochondrial DNA metabolic process"/>
    <property type="evidence" value="ECO:0007669"/>
    <property type="project" value="TreeGrafter"/>
</dbReference>
<dbReference type="InterPro" id="IPR014001">
    <property type="entry name" value="Helicase_ATP-bd"/>
</dbReference>
<dbReference type="Pfam" id="PF04851">
    <property type="entry name" value="ResIII"/>
    <property type="match status" value="1"/>
</dbReference>
<dbReference type="Pfam" id="PF00271">
    <property type="entry name" value="Helicase_C"/>
    <property type="match status" value="1"/>
</dbReference>
<dbReference type="GO" id="GO:0070125">
    <property type="term" value="P:mitochondrial translational elongation"/>
    <property type="evidence" value="ECO:0007669"/>
    <property type="project" value="TreeGrafter"/>
</dbReference>
<feature type="domain" description="Helicase C-terminal" evidence="4">
    <location>
        <begin position="288"/>
        <end position="446"/>
    </location>
</feature>
<dbReference type="PROSITE" id="PS51192">
    <property type="entry name" value="HELICASE_ATP_BIND_1"/>
    <property type="match status" value="1"/>
</dbReference>
<dbReference type="SMART" id="SM00490">
    <property type="entry name" value="HELICc"/>
    <property type="match status" value="1"/>
</dbReference>
<reference evidence="5" key="1">
    <citation type="journal article" date="2020" name="Stud. Mycol.">
        <title>101 Dothideomycetes genomes: a test case for predicting lifestyles and emergence of pathogens.</title>
        <authorList>
            <person name="Haridas S."/>
            <person name="Albert R."/>
            <person name="Binder M."/>
            <person name="Bloem J."/>
            <person name="Labutti K."/>
            <person name="Salamov A."/>
            <person name="Andreopoulos B."/>
            <person name="Baker S."/>
            <person name="Barry K."/>
            <person name="Bills G."/>
            <person name="Bluhm B."/>
            <person name="Cannon C."/>
            <person name="Castanera R."/>
            <person name="Culley D."/>
            <person name="Daum C."/>
            <person name="Ezra D."/>
            <person name="Gonzalez J."/>
            <person name="Henrissat B."/>
            <person name="Kuo A."/>
            <person name="Liang C."/>
            <person name="Lipzen A."/>
            <person name="Lutzoni F."/>
            <person name="Magnuson J."/>
            <person name="Mondo S."/>
            <person name="Nolan M."/>
            <person name="Ohm R."/>
            <person name="Pangilinan J."/>
            <person name="Park H.-J."/>
            <person name="Ramirez L."/>
            <person name="Alfaro M."/>
            <person name="Sun H."/>
            <person name="Tritt A."/>
            <person name="Yoshinaga Y."/>
            <person name="Zwiers L.-H."/>
            <person name="Turgeon B."/>
            <person name="Goodwin S."/>
            <person name="Spatafora J."/>
            <person name="Crous P."/>
            <person name="Grigoriev I."/>
        </authorList>
    </citation>
    <scope>NUCLEOTIDE SEQUENCE</scope>
    <source>
        <strain evidence="5">ATCC 16933</strain>
    </source>
</reference>
<evidence type="ECO:0000313" key="5">
    <source>
        <dbReference type="EMBL" id="KAF2456103.1"/>
    </source>
</evidence>
<dbReference type="OrthoDB" id="16911at2759"/>
<keyword evidence="1" id="KW-0347">Helicase</keyword>
<dbReference type="PROSITE" id="PS51194">
    <property type="entry name" value="HELICASE_CTER"/>
    <property type="match status" value="1"/>
</dbReference>
<dbReference type="GO" id="GO:0061749">
    <property type="term" value="F:forked DNA-dependent helicase activity"/>
    <property type="evidence" value="ECO:0007669"/>
    <property type="project" value="TreeGrafter"/>
</dbReference>
<dbReference type="AlphaFoldDB" id="A0A6A6NXW2"/>
<dbReference type="Gene3D" id="3.40.50.300">
    <property type="entry name" value="P-loop containing nucleotide triphosphate hydrolases"/>
    <property type="match status" value="2"/>
</dbReference>
<protein>
    <submittedName>
        <fullName evidence="5">P-loop containing nucleoside triphosphate hydrolase protein</fullName>
    </submittedName>
</protein>
<evidence type="ECO:0000259" key="4">
    <source>
        <dbReference type="PROSITE" id="PS51194"/>
    </source>
</evidence>
<dbReference type="EMBL" id="MU001684">
    <property type="protein sequence ID" value="KAF2456103.1"/>
    <property type="molecule type" value="Genomic_DNA"/>
</dbReference>
<evidence type="ECO:0000259" key="3">
    <source>
        <dbReference type="PROSITE" id="PS51192"/>
    </source>
</evidence>
<dbReference type="CDD" id="cd18032">
    <property type="entry name" value="DEXHc_RE_I_III_res"/>
    <property type="match status" value="1"/>
</dbReference>